<accession>A0AAD7F2L8</accession>
<dbReference type="PANTHER" id="PTHR43747">
    <property type="entry name" value="FAD-BINDING PROTEIN"/>
    <property type="match status" value="1"/>
</dbReference>
<dbReference type="Proteomes" id="UP001218218">
    <property type="component" value="Unassembled WGS sequence"/>
</dbReference>
<keyword evidence="6" id="KW-1185">Reference proteome</keyword>
<evidence type="ECO:0000313" key="6">
    <source>
        <dbReference type="Proteomes" id="UP001218218"/>
    </source>
</evidence>
<keyword evidence="3" id="KW-0503">Monooxygenase</keyword>
<dbReference type="GO" id="GO:0140907">
    <property type="term" value="F:flavin-dependent halogenase activity"/>
    <property type="evidence" value="ECO:0007669"/>
    <property type="project" value="UniProtKB-ARBA"/>
</dbReference>
<reference evidence="5" key="1">
    <citation type="submission" date="2023-03" db="EMBL/GenBank/DDBJ databases">
        <title>Massive genome expansion in bonnet fungi (Mycena s.s.) driven by repeated elements and novel gene families across ecological guilds.</title>
        <authorList>
            <consortium name="Lawrence Berkeley National Laboratory"/>
            <person name="Harder C.B."/>
            <person name="Miyauchi S."/>
            <person name="Viragh M."/>
            <person name="Kuo A."/>
            <person name="Thoen E."/>
            <person name="Andreopoulos B."/>
            <person name="Lu D."/>
            <person name="Skrede I."/>
            <person name="Drula E."/>
            <person name="Henrissat B."/>
            <person name="Morin E."/>
            <person name="Kohler A."/>
            <person name="Barry K."/>
            <person name="LaButti K."/>
            <person name="Morin E."/>
            <person name="Salamov A."/>
            <person name="Lipzen A."/>
            <person name="Mereny Z."/>
            <person name="Hegedus B."/>
            <person name="Baldrian P."/>
            <person name="Stursova M."/>
            <person name="Weitz H."/>
            <person name="Taylor A."/>
            <person name="Grigoriev I.V."/>
            <person name="Nagy L.G."/>
            <person name="Martin F."/>
            <person name="Kauserud H."/>
        </authorList>
    </citation>
    <scope>NUCLEOTIDE SEQUENCE</scope>
    <source>
        <strain evidence="5">CBHHK002</strain>
    </source>
</reference>
<dbReference type="InterPro" id="IPR036188">
    <property type="entry name" value="FAD/NAD-bd_sf"/>
</dbReference>
<comment type="caution">
    <text evidence="5">The sequence shown here is derived from an EMBL/GenBank/DDBJ whole genome shotgun (WGS) entry which is preliminary data.</text>
</comment>
<organism evidence="5 6">
    <name type="scientific">Mycena albidolilacea</name>
    <dbReference type="NCBI Taxonomy" id="1033008"/>
    <lineage>
        <taxon>Eukaryota</taxon>
        <taxon>Fungi</taxon>
        <taxon>Dikarya</taxon>
        <taxon>Basidiomycota</taxon>
        <taxon>Agaricomycotina</taxon>
        <taxon>Agaricomycetes</taxon>
        <taxon>Agaricomycetidae</taxon>
        <taxon>Agaricales</taxon>
        <taxon>Marasmiineae</taxon>
        <taxon>Mycenaceae</taxon>
        <taxon>Mycena</taxon>
    </lineage>
</organism>
<evidence type="ECO:0000256" key="2">
    <source>
        <dbReference type="ARBA" id="ARBA00023002"/>
    </source>
</evidence>
<dbReference type="GO" id="GO:0004497">
    <property type="term" value="F:monooxygenase activity"/>
    <property type="evidence" value="ECO:0007669"/>
    <property type="project" value="UniProtKB-KW"/>
</dbReference>
<sequence length="518" mass="56608">MAADPPSSTDILVIGGGPAGAYSAAALAREGFQVTLLEKETFPRYHIGESMLPSARSFLKFIDAEDKVKNFGFTLKVGAAVKLNQHKREGYTDFIAGGRDKAAWNVVRSEFDDIVFKHAAESGASVHDGVRVTEIKFSTDNPKKPIAAGWKSDQGSGEIKFSWLVDASGRNGIMSTRYLKNRKFNQALKNVAVWGYFEGGGMYGVGTRRENAPWFEALTDETGWAWYIPLHKGRVSVGVVVSETSHRTKKEQQPDLKAHYLSQLQLTPGLVKLLGDARLVSDIESAGDYSYSASGNQYAGPNFRIAGDAGAFIDPVFSSGVHLAFTGGLSAATTICASIRGHCTEEEAIMFHNQKIAVSYTRFLLVVLGVYRQIQSQDAPVFSDINEDNFDRAFDFLRPVIQGTADTDPSDITESLIQKTMDFCSGALAPTTPEMHERVSKRLDPSLMAGNGPLLPPHALSEATRDDEEAKDVLDRINSRKAINGMYNWAENFEGDNLNGFSVVLKRGSLGLERNSVN</sequence>
<dbReference type="EMBL" id="JARIHO010000002">
    <property type="protein sequence ID" value="KAJ7366497.1"/>
    <property type="molecule type" value="Genomic_DNA"/>
</dbReference>
<protein>
    <submittedName>
        <fullName evidence="5">Halogenase</fullName>
    </submittedName>
</protein>
<dbReference type="PANTHER" id="PTHR43747:SF5">
    <property type="entry name" value="FAD-BINDING DOMAIN-CONTAINING PROTEIN"/>
    <property type="match status" value="1"/>
</dbReference>
<evidence type="ECO:0000313" key="5">
    <source>
        <dbReference type="EMBL" id="KAJ7366497.1"/>
    </source>
</evidence>
<evidence type="ECO:0000256" key="3">
    <source>
        <dbReference type="ARBA" id="ARBA00023033"/>
    </source>
</evidence>
<evidence type="ECO:0000256" key="4">
    <source>
        <dbReference type="ARBA" id="ARBA00049364"/>
    </source>
</evidence>
<proteinExistence type="inferred from homology"/>
<dbReference type="GO" id="GO:0044550">
    <property type="term" value="P:secondary metabolite biosynthetic process"/>
    <property type="evidence" value="ECO:0007669"/>
    <property type="project" value="UniProtKB-ARBA"/>
</dbReference>
<dbReference type="AlphaFoldDB" id="A0AAD7F2L8"/>
<dbReference type="InterPro" id="IPR050816">
    <property type="entry name" value="Flavin-dep_Halogenase_NPB"/>
</dbReference>
<evidence type="ECO:0000256" key="1">
    <source>
        <dbReference type="ARBA" id="ARBA00005706"/>
    </source>
</evidence>
<gene>
    <name evidence="5" type="ORF">DFH08DRAFT_920184</name>
</gene>
<dbReference type="Pfam" id="PF04820">
    <property type="entry name" value="Trp_halogenase"/>
    <property type="match status" value="2"/>
</dbReference>
<dbReference type="Gene3D" id="3.50.50.60">
    <property type="entry name" value="FAD/NAD(P)-binding domain"/>
    <property type="match status" value="1"/>
</dbReference>
<dbReference type="PRINTS" id="PR00420">
    <property type="entry name" value="RNGMNOXGNASE"/>
</dbReference>
<comment type="catalytic activity">
    <reaction evidence="4">
        <text>melleolide F + FADH2 + chloride + O2 = 6'-chloromelleolide F + FAD + 2 H2O + H(+)</text>
        <dbReference type="Rhea" id="RHEA:67160"/>
        <dbReference type="ChEBI" id="CHEBI:15377"/>
        <dbReference type="ChEBI" id="CHEBI:15378"/>
        <dbReference type="ChEBI" id="CHEBI:15379"/>
        <dbReference type="ChEBI" id="CHEBI:17996"/>
        <dbReference type="ChEBI" id="CHEBI:57692"/>
        <dbReference type="ChEBI" id="CHEBI:58307"/>
        <dbReference type="ChEBI" id="CHEBI:167712"/>
        <dbReference type="ChEBI" id="CHEBI:167713"/>
    </reaction>
    <physiologicalReaction direction="left-to-right" evidence="4">
        <dbReference type="Rhea" id="RHEA:67161"/>
    </physiologicalReaction>
</comment>
<name>A0AAD7F2L8_9AGAR</name>
<comment type="similarity">
    <text evidence="1">Belongs to the flavin-dependent halogenase family.</text>
</comment>
<dbReference type="SUPFAM" id="SSF51905">
    <property type="entry name" value="FAD/NAD(P)-binding domain"/>
    <property type="match status" value="1"/>
</dbReference>
<dbReference type="InterPro" id="IPR006905">
    <property type="entry name" value="Flavin_halogenase"/>
</dbReference>
<keyword evidence="2" id="KW-0560">Oxidoreductase</keyword>